<feature type="transmembrane region" description="Helical" evidence="2">
    <location>
        <begin position="57"/>
        <end position="81"/>
    </location>
</feature>
<accession>A0ABR3FQ91</accession>
<dbReference type="InterPro" id="IPR045339">
    <property type="entry name" value="DUF6534"/>
</dbReference>
<comment type="caution">
    <text evidence="4">The sequence shown here is derived from an EMBL/GenBank/DDBJ whole genome shotgun (WGS) entry which is preliminary data.</text>
</comment>
<feature type="transmembrane region" description="Helical" evidence="2">
    <location>
        <begin position="133"/>
        <end position="155"/>
    </location>
</feature>
<proteinExistence type="predicted"/>
<dbReference type="Pfam" id="PF20152">
    <property type="entry name" value="DUF6534"/>
    <property type="match status" value="1"/>
</dbReference>
<name>A0ABR3FQ91_9AGAR</name>
<organism evidence="4 5">
    <name type="scientific">Marasmius crinis-equi</name>
    <dbReference type="NCBI Taxonomy" id="585013"/>
    <lineage>
        <taxon>Eukaryota</taxon>
        <taxon>Fungi</taxon>
        <taxon>Dikarya</taxon>
        <taxon>Basidiomycota</taxon>
        <taxon>Agaricomycotina</taxon>
        <taxon>Agaricomycetes</taxon>
        <taxon>Agaricomycetidae</taxon>
        <taxon>Agaricales</taxon>
        <taxon>Marasmiineae</taxon>
        <taxon>Marasmiaceae</taxon>
        <taxon>Marasmius</taxon>
    </lineage>
</organism>
<evidence type="ECO:0000259" key="3">
    <source>
        <dbReference type="Pfam" id="PF20152"/>
    </source>
</evidence>
<evidence type="ECO:0000256" key="2">
    <source>
        <dbReference type="SAM" id="Phobius"/>
    </source>
</evidence>
<dbReference type="PANTHER" id="PTHR40465:SF1">
    <property type="entry name" value="DUF6534 DOMAIN-CONTAINING PROTEIN"/>
    <property type="match status" value="1"/>
</dbReference>
<protein>
    <recommendedName>
        <fullName evidence="3">DUF6534 domain-containing protein</fullName>
    </recommendedName>
</protein>
<keyword evidence="2" id="KW-1133">Transmembrane helix</keyword>
<gene>
    <name evidence="4" type="ORF">V5O48_004366</name>
</gene>
<keyword evidence="2" id="KW-0812">Transmembrane</keyword>
<feature type="domain" description="DUF6534" evidence="3">
    <location>
        <begin position="178"/>
        <end position="270"/>
    </location>
</feature>
<dbReference type="EMBL" id="JBAHYK010000146">
    <property type="protein sequence ID" value="KAL0577605.1"/>
    <property type="molecule type" value="Genomic_DNA"/>
</dbReference>
<feature type="compositionally biased region" description="Polar residues" evidence="1">
    <location>
        <begin position="316"/>
        <end position="327"/>
    </location>
</feature>
<sequence length="372" mass="40783">MAPTIRAFSSLEDPTTSNTLGAALIGVVGSGILFGITCLQGYLYYHRYPTDGLLHKVSVAVLWLLDCLHLALTIHAVYHYLVLNYGQPEALSHIVWSLQVQVSLNIVIILIVQSLYAHRVWFLGGFRRGYFKLAYLVALTVLGGFVVGILLAYAIYSVDTFQDLEKISWAINASLATSTTVDFTIATAMCYYLDKSMNKTTAFMKSGLNSRMSALMQYTLGSGLLTSACSLSTLFTFNLMPNNFIFLALEFLLTRLYVGSFFAMLNARQSKRAQETTGTTTSVALPTVTFQVHTVVTSDSDLSSPSICGSPRTPYSEGTGSDGQSTYVSCEEPRKVWDTLSDAESAVLPSDQYVCRVFGEPGEQAEDKTARH</sequence>
<keyword evidence="5" id="KW-1185">Reference proteome</keyword>
<feature type="transmembrane region" description="Helical" evidence="2">
    <location>
        <begin position="167"/>
        <end position="193"/>
    </location>
</feature>
<dbReference type="Proteomes" id="UP001465976">
    <property type="component" value="Unassembled WGS sequence"/>
</dbReference>
<feature type="transmembrane region" description="Helical" evidence="2">
    <location>
        <begin position="214"/>
        <end position="237"/>
    </location>
</feature>
<feature type="region of interest" description="Disordered" evidence="1">
    <location>
        <begin position="299"/>
        <end position="327"/>
    </location>
</feature>
<feature type="transmembrane region" description="Helical" evidence="2">
    <location>
        <begin position="243"/>
        <end position="265"/>
    </location>
</feature>
<feature type="transmembrane region" description="Helical" evidence="2">
    <location>
        <begin position="93"/>
        <end position="112"/>
    </location>
</feature>
<keyword evidence="2" id="KW-0472">Membrane</keyword>
<evidence type="ECO:0000313" key="5">
    <source>
        <dbReference type="Proteomes" id="UP001465976"/>
    </source>
</evidence>
<evidence type="ECO:0000256" key="1">
    <source>
        <dbReference type="SAM" id="MobiDB-lite"/>
    </source>
</evidence>
<reference evidence="4 5" key="1">
    <citation type="submission" date="2024-02" db="EMBL/GenBank/DDBJ databases">
        <title>A draft genome for the cacao thread blight pathogen Marasmius crinis-equi.</title>
        <authorList>
            <person name="Cohen S.P."/>
            <person name="Baruah I.K."/>
            <person name="Amoako-Attah I."/>
            <person name="Bukari Y."/>
            <person name="Meinhardt L.W."/>
            <person name="Bailey B.A."/>
        </authorList>
    </citation>
    <scope>NUCLEOTIDE SEQUENCE [LARGE SCALE GENOMIC DNA]</scope>
    <source>
        <strain evidence="4 5">GH-76</strain>
    </source>
</reference>
<feature type="transmembrane region" description="Helical" evidence="2">
    <location>
        <begin position="20"/>
        <end position="45"/>
    </location>
</feature>
<evidence type="ECO:0000313" key="4">
    <source>
        <dbReference type="EMBL" id="KAL0577605.1"/>
    </source>
</evidence>
<dbReference type="PANTHER" id="PTHR40465">
    <property type="entry name" value="CHROMOSOME 1, WHOLE GENOME SHOTGUN SEQUENCE"/>
    <property type="match status" value="1"/>
</dbReference>